<evidence type="ECO:0000256" key="1">
    <source>
        <dbReference type="SAM" id="Coils"/>
    </source>
</evidence>
<name>A0A3S9A3U4_9BACL</name>
<sequence length="77" mass="8948">MENNVVDLKTALPTTHEEESTLLKWNAHSMQRRMDDQEGIIRGYESLIDRMRSEYAELARETQKLSGKITGLQNKKL</sequence>
<dbReference type="EMBL" id="CP034437">
    <property type="protein sequence ID" value="AZN40389.1"/>
    <property type="molecule type" value="Genomic_DNA"/>
</dbReference>
<evidence type="ECO:0000313" key="2">
    <source>
        <dbReference type="EMBL" id="AZN40389.1"/>
    </source>
</evidence>
<protein>
    <submittedName>
        <fullName evidence="2">Uncharacterized protein</fullName>
    </submittedName>
</protein>
<dbReference type="RefSeq" id="WP_126015620.1">
    <property type="nucleotide sequence ID" value="NZ_CP034437.1"/>
</dbReference>
<keyword evidence="3" id="KW-1185">Reference proteome</keyword>
<proteinExistence type="predicted"/>
<dbReference type="Proteomes" id="UP000272528">
    <property type="component" value="Chromosome"/>
</dbReference>
<feature type="coiled-coil region" evidence="1">
    <location>
        <begin position="41"/>
        <end position="75"/>
    </location>
</feature>
<accession>A0A3S9A3U4</accession>
<organism evidence="2 3">
    <name type="scientific">Paenibacillus albus</name>
    <dbReference type="NCBI Taxonomy" id="2495582"/>
    <lineage>
        <taxon>Bacteria</taxon>
        <taxon>Bacillati</taxon>
        <taxon>Bacillota</taxon>
        <taxon>Bacilli</taxon>
        <taxon>Bacillales</taxon>
        <taxon>Paenibacillaceae</taxon>
        <taxon>Paenibacillus</taxon>
    </lineage>
</organism>
<reference evidence="3" key="1">
    <citation type="submission" date="2018-12" db="EMBL/GenBank/DDBJ databases">
        <title>Genome sequence of Peanibacillus sp.</title>
        <authorList>
            <person name="Subramani G."/>
            <person name="Srinivasan S."/>
            <person name="Kim M.K."/>
        </authorList>
    </citation>
    <scope>NUCLEOTIDE SEQUENCE [LARGE SCALE GENOMIC DNA]</scope>
    <source>
        <strain evidence="3">18JY67-1</strain>
    </source>
</reference>
<dbReference type="AlphaFoldDB" id="A0A3S9A3U4"/>
<gene>
    <name evidence="2" type="ORF">EJC50_12570</name>
</gene>
<keyword evidence="1" id="KW-0175">Coiled coil</keyword>
<evidence type="ECO:0000313" key="3">
    <source>
        <dbReference type="Proteomes" id="UP000272528"/>
    </source>
</evidence>
<dbReference type="KEGG" id="palb:EJC50_12570"/>